<accession>A0A3B6V8Q1</accession>
<protein>
    <submittedName>
        <fullName evidence="2">Uncharacterized protein</fullName>
    </submittedName>
</protein>
<dbReference type="AlphaFoldDB" id="A0A3B6V8Q1"/>
<dbReference type="KEGG" id="bhy:BHWA1_00179"/>
<reference evidence="2 3" key="1">
    <citation type="journal article" date="2009" name="PLoS ONE">
        <title>Genome sequence of the pathogenic intestinal spirochete Brachyspira hyodysenteriae reveals adaptations to its lifestyle in the porcine large intestine.</title>
        <authorList>
            <person name="Bellgard M.I."/>
            <person name="Wanchanthuek P."/>
            <person name="La T."/>
            <person name="Ryan K."/>
            <person name="Moolhuijzen P."/>
            <person name="Albertyn Z."/>
            <person name="Shaban B."/>
            <person name="Motro Y."/>
            <person name="Dunn D.S."/>
            <person name="Schibeci D."/>
            <person name="Hunter A."/>
            <person name="Barrero R."/>
            <person name="Phillips N.D."/>
            <person name="Hampson D.J."/>
        </authorList>
    </citation>
    <scope>NUCLEOTIDE SEQUENCE [LARGE SCALE GENOMIC DNA]</scope>
    <source>
        <strain evidence="3">ATCC 49526 / WA1</strain>
    </source>
</reference>
<dbReference type="STRING" id="565034.BHWA1_00179"/>
<name>A0A3B6V8Q1_BRAHW</name>
<sequence length="89" mass="10829">MLVFFFMLFAKKQEIIGTIIIVGTSIFTNIVITTEERDSYFNKKFFYLYAKYVVQNITIKAKVKKDTIWLSYRRKSFDRYTIMWVEKKE</sequence>
<evidence type="ECO:0000256" key="1">
    <source>
        <dbReference type="SAM" id="Phobius"/>
    </source>
</evidence>
<dbReference type="RefSeq" id="WP_012669732.1">
    <property type="nucleotide sequence ID" value="NC_012225.1"/>
</dbReference>
<evidence type="ECO:0000313" key="3">
    <source>
        <dbReference type="Proteomes" id="UP000001803"/>
    </source>
</evidence>
<organism evidence="2 3">
    <name type="scientific">Brachyspira hyodysenteriae (strain ATCC 49526 / WA1)</name>
    <dbReference type="NCBI Taxonomy" id="565034"/>
    <lineage>
        <taxon>Bacteria</taxon>
        <taxon>Pseudomonadati</taxon>
        <taxon>Spirochaetota</taxon>
        <taxon>Spirochaetia</taxon>
        <taxon>Brachyspirales</taxon>
        <taxon>Brachyspiraceae</taxon>
        <taxon>Brachyspira</taxon>
    </lineage>
</organism>
<keyword evidence="3" id="KW-1185">Reference proteome</keyword>
<feature type="transmembrane region" description="Helical" evidence="1">
    <location>
        <begin position="15"/>
        <end position="34"/>
    </location>
</feature>
<keyword evidence="1" id="KW-0812">Transmembrane</keyword>
<dbReference type="Proteomes" id="UP000001803">
    <property type="component" value="Chromosome"/>
</dbReference>
<keyword evidence="1" id="KW-0472">Membrane</keyword>
<gene>
    <name evidence="2" type="ordered locus">BHWA1_00179</name>
</gene>
<proteinExistence type="predicted"/>
<evidence type="ECO:0000313" key="2">
    <source>
        <dbReference type="EMBL" id="ACN82679.1"/>
    </source>
</evidence>
<keyword evidence="1" id="KW-1133">Transmembrane helix</keyword>
<dbReference type="EMBL" id="CP001357">
    <property type="protein sequence ID" value="ACN82679.1"/>
    <property type="molecule type" value="Genomic_DNA"/>
</dbReference>